<accession>A0A084VXU4</accession>
<organism evidence="2">
    <name type="scientific">Anopheles sinensis</name>
    <name type="common">Mosquito</name>
    <dbReference type="NCBI Taxonomy" id="74873"/>
    <lineage>
        <taxon>Eukaryota</taxon>
        <taxon>Metazoa</taxon>
        <taxon>Ecdysozoa</taxon>
        <taxon>Arthropoda</taxon>
        <taxon>Hexapoda</taxon>
        <taxon>Insecta</taxon>
        <taxon>Pterygota</taxon>
        <taxon>Neoptera</taxon>
        <taxon>Endopterygota</taxon>
        <taxon>Diptera</taxon>
        <taxon>Nematocera</taxon>
        <taxon>Culicoidea</taxon>
        <taxon>Culicidae</taxon>
        <taxon>Anophelinae</taxon>
        <taxon>Anopheles</taxon>
    </lineage>
</organism>
<dbReference type="Proteomes" id="UP000030765">
    <property type="component" value="Unassembled WGS sequence"/>
</dbReference>
<gene>
    <name evidence="2" type="ORF">ZHAS_00010537</name>
</gene>
<evidence type="ECO:0000313" key="4">
    <source>
        <dbReference type="Proteomes" id="UP000030765"/>
    </source>
</evidence>
<evidence type="ECO:0000256" key="1">
    <source>
        <dbReference type="SAM" id="MobiDB-lite"/>
    </source>
</evidence>
<name>A0A084VXU4_ANOSI</name>
<dbReference type="EnsemblMetazoa" id="ASIC010537-RA">
    <property type="protein sequence ID" value="ASIC010537-PA"/>
    <property type="gene ID" value="ASIC010537"/>
</dbReference>
<dbReference type="EMBL" id="KE525224">
    <property type="protein sequence ID" value="KFB42788.1"/>
    <property type="molecule type" value="Genomic_DNA"/>
</dbReference>
<feature type="compositionally biased region" description="Basic and acidic residues" evidence="1">
    <location>
        <begin position="100"/>
        <end position="111"/>
    </location>
</feature>
<feature type="region of interest" description="Disordered" evidence="1">
    <location>
        <begin position="36"/>
        <end position="70"/>
    </location>
</feature>
<protein>
    <submittedName>
        <fullName evidence="2 3">Cathepsin (ISS)</fullName>
    </submittedName>
</protein>
<dbReference type="VEuPathDB" id="VectorBase:ASIC010537"/>
<reference evidence="2 4" key="1">
    <citation type="journal article" date="2014" name="BMC Genomics">
        <title>Genome sequence of Anopheles sinensis provides insight into genetics basis of mosquito competence for malaria parasites.</title>
        <authorList>
            <person name="Zhou D."/>
            <person name="Zhang D."/>
            <person name="Ding G."/>
            <person name="Shi L."/>
            <person name="Hou Q."/>
            <person name="Ye Y."/>
            <person name="Xu Y."/>
            <person name="Zhou H."/>
            <person name="Xiong C."/>
            <person name="Li S."/>
            <person name="Yu J."/>
            <person name="Hong S."/>
            <person name="Yu X."/>
            <person name="Zou P."/>
            <person name="Chen C."/>
            <person name="Chang X."/>
            <person name="Wang W."/>
            <person name="Lv Y."/>
            <person name="Sun Y."/>
            <person name="Ma L."/>
            <person name="Shen B."/>
            <person name="Zhu C."/>
        </authorList>
    </citation>
    <scope>NUCLEOTIDE SEQUENCE [LARGE SCALE GENOMIC DNA]</scope>
</reference>
<sequence length="134" mass="14606">MVDFRLCLNTFDGIFCSLRFLPLLFLAQTPKLALSPTPKDVDLTPNGHAPNELLDRRNDRTNEAAEGKNSGRTFRKTGILSIIMQMGTLLSLGISVEISGEREGGGSERTKLKTSSTPHDGDARDACVLRFGTP</sequence>
<dbReference type="EMBL" id="ATLV01018207">
    <property type="status" value="NOT_ANNOTATED_CDS"/>
    <property type="molecule type" value="Genomic_DNA"/>
</dbReference>
<feature type="region of interest" description="Disordered" evidence="1">
    <location>
        <begin position="100"/>
        <end position="134"/>
    </location>
</feature>
<reference evidence="3" key="2">
    <citation type="submission" date="2020-05" db="UniProtKB">
        <authorList>
            <consortium name="EnsemblMetazoa"/>
        </authorList>
    </citation>
    <scope>IDENTIFICATION</scope>
</reference>
<proteinExistence type="predicted"/>
<evidence type="ECO:0000313" key="2">
    <source>
        <dbReference type="EMBL" id="KFB42788.1"/>
    </source>
</evidence>
<feature type="compositionally biased region" description="Basic and acidic residues" evidence="1">
    <location>
        <begin position="53"/>
        <end position="66"/>
    </location>
</feature>
<evidence type="ECO:0000313" key="3">
    <source>
        <dbReference type="EnsemblMetazoa" id="ASIC010537-PA"/>
    </source>
</evidence>
<dbReference type="AlphaFoldDB" id="A0A084VXU4"/>
<keyword evidence="4" id="KW-1185">Reference proteome</keyword>